<feature type="transmembrane region" description="Helical" evidence="6">
    <location>
        <begin position="71"/>
        <end position="91"/>
    </location>
</feature>
<feature type="transmembrane region" description="Helical" evidence="6">
    <location>
        <begin position="248"/>
        <end position="269"/>
    </location>
</feature>
<name>A0A078MPX3_9MICC</name>
<feature type="transmembrane region" description="Helical" evidence="6">
    <location>
        <begin position="159"/>
        <end position="178"/>
    </location>
</feature>
<dbReference type="AlphaFoldDB" id="A0A078MPX3"/>
<feature type="transmembrane region" description="Helical" evidence="6">
    <location>
        <begin position="126"/>
        <end position="147"/>
    </location>
</feature>
<feature type="transmembrane region" description="Helical" evidence="6">
    <location>
        <begin position="198"/>
        <end position="217"/>
    </location>
</feature>
<evidence type="ECO:0000256" key="6">
    <source>
        <dbReference type="SAM" id="Phobius"/>
    </source>
</evidence>
<dbReference type="GO" id="GO:0016020">
    <property type="term" value="C:membrane"/>
    <property type="evidence" value="ECO:0007669"/>
    <property type="project" value="UniProtKB-SubCell"/>
</dbReference>
<reference evidence="7" key="1">
    <citation type="submission" date="2014-07" db="EMBL/GenBank/DDBJ databases">
        <authorList>
            <person name="Urmite Genomes Urmite Genomes"/>
        </authorList>
    </citation>
    <scope>NUCLEOTIDE SEQUENCE</scope>
    <source>
        <strain evidence="7">11W110_air</strain>
    </source>
</reference>
<keyword evidence="3 6" id="KW-0812">Transmembrane</keyword>
<accession>A0A078MPX3</accession>
<dbReference type="InterPro" id="IPR004307">
    <property type="entry name" value="TspO_MBR"/>
</dbReference>
<organism evidence="7">
    <name type="scientific">Arthrobacter saudimassiliensis</name>
    <dbReference type="NCBI Taxonomy" id="1461584"/>
    <lineage>
        <taxon>Bacteria</taxon>
        <taxon>Bacillati</taxon>
        <taxon>Actinomycetota</taxon>
        <taxon>Actinomycetes</taxon>
        <taxon>Micrococcales</taxon>
        <taxon>Micrococcaceae</taxon>
        <taxon>Arthrobacter</taxon>
    </lineage>
</organism>
<feature type="transmembrane region" description="Helical" evidence="6">
    <location>
        <begin position="25"/>
        <end position="51"/>
    </location>
</feature>
<keyword evidence="5 6" id="KW-0472">Membrane</keyword>
<protein>
    <recommendedName>
        <fullName evidence="8">TspO/MBR family protein</fullName>
    </recommendedName>
</protein>
<evidence type="ECO:0008006" key="8">
    <source>
        <dbReference type="Google" id="ProtNLM"/>
    </source>
</evidence>
<evidence type="ECO:0000256" key="1">
    <source>
        <dbReference type="ARBA" id="ARBA00004141"/>
    </source>
</evidence>
<evidence type="ECO:0000256" key="3">
    <source>
        <dbReference type="ARBA" id="ARBA00022692"/>
    </source>
</evidence>
<dbReference type="PANTHER" id="PTHR33802:SF1">
    <property type="entry name" value="XK-RELATED PROTEIN"/>
    <property type="match status" value="1"/>
</dbReference>
<comment type="similarity">
    <text evidence="2">Belongs to the TspO/BZRP family.</text>
</comment>
<proteinExistence type="inferred from homology"/>
<dbReference type="EMBL" id="LN483070">
    <property type="protein sequence ID" value="CEA07467.1"/>
    <property type="molecule type" value="Genomic_DNA"/>
</dbReference>
<dbReference type="InterPro" id="IPR038330">
    <property type="entry name" value="TspO/MBR-related_sf"/>
</dbReference>
<sequence>MATSSTSSTARTGEPARGSDLARQITVTACFVFCIVGSMVGVGVFGGTPVAESAGGALSADATYLAPASPAFSIWSVIYTGLGLYTLYQWLPRQRTSPRQRSLGWLVAASLVLNAAWILSVQADSVPLSVAVIVLLLVVLAWLFVRYSACRPDSWVEAVVVDGTLGLYLGWVSVATAANTASLLTSQGFRGFGLPAEAWSIAVLAAIVLVAVGLAAYGRGRLAPALAIGWGLSWIAVSRVNGGLENTATAVAAAVAAVLVLLGTAAFRLRSRRGTDSRPAGAARPQTAG</sequence>
<feature type="transmembrane region" description="Helical" evidence="6">
    <location>
        <begin position="103"/>
        <end position="120"/>
    </location>
</feature>
<evidence type="ECO:0000256" key="2">
    <source>
        <dbReference type="ARBA" id="ARBA00007524"/>
    </source>
</evidence>
<feature type="transmembrane region" description="Helical" evidence="6">
    <location>
        <begin position="224"/>
        <end position="242"/>
    </location>
</feature>
<evidence type="ECO:0000256" key="5">
    <source>
        <dbReference type="ARBA" id="ARBA00023136"/>
    </source>
</evidence>
<comment type="subcellular location">
    <subcellularLocation>
        <location evidence="1">Membrane</location>
        <topology evidence="1">Multi-pass membrane protein</topology>
    </subcellularLocation>
</comment>
<gene>
    <name evidence="7" type="ORF">BN1051_00781</name>
</gene>
<dbReference type="Gene3D" id="1.20.1260.100">
    <property type="entry name" value="TspO/MBR protein"/>
    <property type="match status" value="1"/>
</dbReference>
<evidence type="ECO:0000313" key="7">
    <source>
        <dbReference type="EMBL" id="CEA07467.1"/>
    </source>
</evidence>
<dbReference type="Pfam" id="PF03073">
    <property type="entry name" value="TspO_MBR"/>
    <property type="match status" value="1"/>
</dbReference>
<dbReference type="PANTHER" id="PTHR33802">
    <property type="entry name" value="SI:CH211-161H7.5-RELATED"/>
    <property type="match status" value="1"/>
</dbReference>
<evidence type="ECO:0000256" key="4">
    <source>
        <dbReference type="ARBA" id="ARBA00022989"/>
    </source>
</evidence>
<dbReference type="PATRIC" id="fig|1461584.3.peg.771"/>
<keyword evidence="4 6" id="KW-1133">Transmembrane helix</keyword>